<evidence type="ECO:0000313" key="4">
    <source>
        <dbReference type="Proteomes" id="UP000305222"/>
    </source>
</evidence>
<dbReference type="Proteomes" id="UP000305222">
    <property type="component" value="Unassembled WGS sequence"/>
</dbReference>
<keyword evidence="1" id="KW-1133">Transmembrane helix</keyword>
<dbReference type="AlphaFoldDB" id="A0A4U3ALJ7"/>
<comment type="caution">
    <text evidence="3">The sequence shown here is derived from an EMBL/GenBank/DDBJ whole genome shotgun (WGS) entry which is preliminary data.</text>
</comment>
<evidence type="ECO:0000313" key="5">
    <source>
        <dbReference type="Proteomes" id="UP000306037"/>
    </source>
</evidence>
<keyword evidence="1" id="KW-0812">Transmembrane</keyword>
<keyword evidence="1" id="KW-0472">Membrane</keyword>
<reference evidence="4 5" key="1">
    <citation type="journal article" date="2019" name="Environ. Microbiol.">
        <title>An active ?-lactamase is a part of an orchestrated cell wall stress resistance network of Bacillus subtilis and related rhizosphere species.</title>
        <authorList>
            <person name="Bucher T."/>
            <person name="Keren-Paz A."/>
            <person name="Hausser J."/>
            <person name="Olender T."/>
            <person name="Cytryn E."/>
            <person name="Kolodkin-Gal I."/>
        </authorList>
    </citation>
    <scope>NUCLEOTIDE SEQUENCE [LARGE SCALE GENOMIC DNA]</scope>
    <source>
        <strain evidence="3 4">I5</strain>
        <strain evidence="2 5">I71</strain>
    </source>
</reference>
<dbReference type="EMBL" id="SZOM01000049">
    <property type="protein sequence ID" value="TKH17774.1"/>
    <property type="molecule type" value="Genomic_DNA"/>
</dbReference>
<name>A0A4U3ALJ7_9BACI</name>
<dbReference type="RefSeq" id="WP_137051400.1">
    <property type="nucleotide sequence ID" value="NZ_SZOM01000049.1"/>
</dbReference>
<dbReference type="Proteomes" id="UP000306037">
    <property type="component" value="Unassembled WGS sequence"/>
</dbReference>
<evidence type="ECO:0000313" key="3">
    <source>
        <dbReference type="EMBL" id="TKI89137.1"/>
    </source>
</evidence>
<protein>
    <submittedName>
        <fullName evidence="3">Uncharacterized protein</fullName>
    </submittedName>
</protein>
<accession>A0A4U3ALJ7</accession>
<proteinExistence type="predicted"/>
<dbReference type="EMBL" id="SZON01001962">
    <property type="protein sequence ID" value="TKI89137.1"/>
    <property type="molecule type" value="Genomic_DNA"/>
</dbReference>
<feature type="transmembrane region" description="Helical" evidence="1">
    <location>
        <begin position="136"/>
        <end position="155"/>
    </location>
</feature>
<organism evidence="3 4">
    <name type="scientific">Bacillus wiedmannii</name>
    <dbReference type="NCBI Taxonomy" id="1890302"/>
    <lineage>
        <taxon>Bacteria</taxon>
        <taxon>Bacillati</taxon>
        <taxon>Bacillota</taxon>
        <taxon>Bacilli</taxon>
        <taxon>Bacillales</taxon>
        <taxon>Bacillaceae</taxon>
        <taxon>Bacillus</taxon>
        <taxon>Bacillus cereus group</taxon>
    </lineage>
</organism>
<feature type="transmembrane region" description="Helical" evidence="1">
    <location>
        <begin position="53"/>
        <end position="71"/>
    </location>
</feature>
<sequence length="239" mass="28253">MFIYQLLMEYKKRFGFKNMFLQNIKMNKWIILYLLVAIGLPIVYLYLVYLNFSFWMLTICVVMYILLLYIWGEQYKKRTFKLDPSESLGYNVRPFRKMLQEEFSITTDEQLLRLDEIIKRKIAAEEYNRKVPLVEVVRQLSVAIPITGLLSYAFFEIRNGKGEHASALIAVYIVCIGIVWTVSGFLKQLREFGSSSYLHDISFLIQLVLLEISIQENLEKEKTEEIYNAESLPSRKHKK</sequence>
<gene>
    <name evidence="2" type="ORF">FC694_07760</name>
    <name evidence="3" type="ORF">FC699_26680</name>
</gene>
<evidence type="ECO:0000313" key="2">
    <source>
        <dbReference type="EMBL" id="TKH17774.1"/>
    </source>
</evidence>
<feature type="transmembrane region" description="Helical" evidence="1">
    <location>
        <begin position="167"/>
        <end position="186"/>
    </location>
</feature>
<evidence type="ECO:0000256" key="1">
    <source>
        <dbReference type="SAM" id="Phobius"/>
    </source>
</evidence>
<feature type="transmembrane region" description="Helical" evidence="1">
    <location>
        <begin position="29"/>
        <end position="47"/>
    </location>
</feature>